<evidence type="ECO:0000256" key="1">
    <source>
        <dbReference type="ARBA" id="ARBA00022793"/>
    </source>
</evidence>
<dbReference type="PANTHER" id="PTHR10067:SF9">
    <property type="entry name" value="PHOSPHATIDYLSERINE DECARBOXYLASE FAMILY PROTEIN (AFU_ORTHOLOGUE AFUA_7G01730)"/>
    <property type="match status" value="1"/>
</dbReference>
<keyword evidence="5" id="KW-1185">Reference proteome</keyword>
<dbReference type="PANTHER" id="PTHR10067">
    <property type="entry name" value="PHOSPHATIDYLSERINE DECARBOXYLASE"/>
    <property type="match status" value="1"/>
</dbReference>
<feature type="domain" description="L-tryptophan decarboxylase PsiD-like" evidence="3">
    <location>
        <begin position="30"/>
        <end position="170"/>
    </location>
</feature>
<name>A0A5N6YXL1_9EURO</name>
<dbReference type="Pfam" id="PF12588">
    <property type="entry name" value="PSDC"/>
    <property type="match status" value="1"/>
</dbReference>
<keyword evidence="2" id="KW-0456">Lyase</keyword>
<dbReference type="OrthoDB" id="5973539at2759"/>
<dbReference type="GO" id="GO:0006646">
    <property type="term" value="P:phosphatidylethanolamine biosynthetic process"/>
    <property type="evidence" value="ECO:0007669"/>
    <property type="project" value="TreeGrafter"/>
</dbReference>
<proteinExistence type="predicted"/>
<dbReference type="InterPro" id="IPR003817">
    <property type="entry name" value="PS_Dcarbxylase"/>
</dbReference>
<accession>A0A5N6YXL1</accession>
<keyword evidence="1" id="KW-0210">Decarboxylase</keyword>
<evidence type="ECO:0000256" key="2">
    <source>
        <dbReference type="ARBA" id="ARBA00023239"/>
    </source>
</evidence>
<evidence type="ECO:0000313" key="4">
    <source>
        <dbReference type="EMBL" id="KAE8349878.1"/>
    </source>
</evidence>
<evidence type="ECO:0000313" key="5">
    <source>
        <dbReference type="Proteomes" id="UP000327118"/>
    </source>
</evidence>
<dbReference type="AlphaFoldDB" id="A0A5N6YXL1"/>
<reference evidence="5" key="1">
    <citation type="submission" date="2019-04" db="EMBL/GenBank/DDBJ databases">
        <title>Friends and foes A comparative genomics studyof 23 Aspergillus species from section Flavi.</title>
        <authorList>
            <consortium name="DOE Joint Genome Institute"/>
            <person name="Kjaerbolling I."/>
            <person name="Vesth T."/>
            <person name="Frisvad J.C."/>
            <person name="Nybo J.L."/>
            <person name="Theobald S."/>
            <person name="Kildgaard S."/>
            <person name="Isbrandt T."/>
            <person name="Kuo A."/>
            <person name="Sato A."/>
            <person name="Lyhne E.K."/>
            <person name="Kogle M.E."/>
            <person name="Wiebenga A."/>
            <person name="Kun R.S."/>
            <person name="Lubbers R.J."/>
            <person name="Makela M.R."/>
            <person name="Barry K."/>
            <person name="Chovatia M."/>
            <person name="Clum A."/>
            <person name="Daum C."/>
            <person name="Haridas S."/>
            <person name="He G."/>
            <person name="LaButti K."/>
            <person name="Lipzen A."/>
            <person name="Mondo S."/>
            <person name="Riley R."/>
            <person name="Salamov A."/>
            <person name="Simmons B.A."/>
            <person name="Magnuson J.K."/>
            <person name="Henrissat B."/>
            <person name="Mortensen U.H."/>
            <person name="Larsen T.O."/>
            <person name="Devries R.P."/>
            <person name="Grigoriev I.V."/>
            <person name="Machida M."/>
            <person name="Baker S.E."/>
            <person name="Andersen M.R."/>
        </authorList>
    </citation>
    <scope>NUCLEOTIDE SEQUENCE [LARGE SCALE GENOMIC DNA]</scope>
    <source>
        <strain evidence="5">CBS 553.77</strain>
    </source>
</reference>
<evidence type="ECO:0000259" key="3">
    <source>
        <dbReference type="Pfam" id="PF12588"/>
    </source>
</evidence>
<sequence length="485" mass="53867">MASGNSIPPQWAYCYDRPVDDAAKVALPLHPIIQAFQKTVQESPDLRRLASAMLTEEPDMSPYITDLTATTPFGDFDHLLHLLNYSMQKVVPPWAVDDCYPDSVGSPMYMILQWAMATPSGRSFVLNEEVQVHMKNVQTYWIDEFLSTSASARVLVEEPDGWLSAEGRKAIEDETNLDPNHTYTFEELFGHRRTDGEHWGYKSWDDFFTRPFAEPDKSRPVYAGDDGAWVVSACESRPYALQSNIKDRDTFWLKGPSYSLSELLDHEDAARQFVGGSVYQAFLSPTSYHRWHSPVDGTITKVKLIEGAMFSETTATGWTDPYGFSPVSQKYITDVATRALIYIEAPGRIGLMCFVGVGMADASSCEVTVKEGDYVSKGQEIGAFHHGGSAYCLLFRNGVNLTWVTDVFPSVHRKNLPVRGALAHLSTGALIVRTMGVALVTILDEEVPVRIMDVGDMGVIMDVMNTGATTAVDILDTVIRSRNLS</sequence>
<dbReference type="InterPro" id="IPR022237">
    <property type="entry name" value="PsiD-like"/>
</dbReference>
<organism evidence="4 5">
    <name type="scientific">Aspergillus coremiiformis</name>
    <dbReference type="NCBI Taxonomy" id="138285"/>
    <lineage>
        <taxon>Eukaryota</taxon>
        <taxon>Fungi</taxon>
        <taxon>Dikarya</taxon>
        <taxon>Ascomycota</taxon>
        <taxon>Pezizomycotina</taxon>
        <taxon>Eurotiomycetes</taxon>
        <taxon>Eurotiomycetidae</taxon>
        <taxon>Eurotiales</taxon>
        <taxon>Aspergillaceae</taxon>
        <taxon>Aspergillus</taxon>
        <taxon>Aspergillus subgen. Circumdati</taxon>
    </lineage>
</organism>
<dbReference type="EMBL" id="ML739266">
    <property type="protein sequence ID" value="KAE8349878.1"/>
    <property type="molecule type" value="Genomic_DNA"/>
</dbReference>
<dbReference type="Pfam" id="PF02666">
    <property type="entry name" value="PS_Dcarbxylase"/>
    <property type="match status" value="1"/>
</dbReference>
<dbReference type="Proteomes" id="UP000327118">
    <property type="component" value="Unassembled WGS sequence"/>
</dbReference>
<protein>
    <submittedName>
        <fullName evidence="4">Phosphatidylserine decarboxylase-domain-containing protein</fullName>
    </submittedName>
</protein>
<gene>
    <name evidence="4" type="ORF">BDV28DRAFT_160113</name>
</gene>
<dbReference type="GO" id="GO:0005739">
    <property type="term" value="C:mitochondrion"/>
    <property type="evidence" value="ECO:0007669"/>
    <property type="project" value="TreeGrafter"/>
</dbReference>
<dbReference type="GO" id="GO:0004609">
    <property type="term" value="F:phosphatidylserine decarboxylase activity"/>
    <property type="evidence" value="ECO:0007669"/>
    <property type="project" value="InterPro"/>
</dbReference>